<dbReference type="AlphaFoldDB" id="A0A6C0ECV9"/>
<feature type="transmembrane region" description="Helical" evidence="1">
    <location>
        <begin position="214"/>
        <end position="231"/>
    </location>
</feature>
<organism evidence="2">
    <name type="scientific">viral metagenome</name>
    <dbReference type="NCBI Taxonomy" id="1070528"/>
    <lineage>
        <taxon>unclassified sequences</taxon>
        <taxon>metagenomes</taxon>
        <taxon>organismal metagenomes</taxon>
    </lineage>
</organism>
<keyword evidence="1" id="KW-0812">Transmembrane</keyword>
<reference evidence="2" key="1">
    <citation type="journal article" date="2020" name="Nature">
        <title>Giant virus diversity and host interactions through global metagenomics.</title>
        <authorList>
            <person name="Schulz F."/>
            <person name="Roux S."/>
            <person name="Paez-Espino D."/>
            <person name="Jungbluth S."/>
            <person name="Walsh D.A."/>
            <person name="Denef V.J."/>
            <person name="McMahon K.D."/>
            <person name="Konstantinidis K.T."/>
            <person name="Eloe-Fadrosh E.A."/>
            <person name="Kyrpides N.C."/>
            <person name="Woyke T."/>
        </authorList>
    </citation>
    <scope>NUCLEOTIDE SEQUENCE</scope>
    <source>
        <strain evidence="2">GVMAG-M-3300023179-2</strain>
    </source>
</reference>
<dbReference type="EMBL" id="MN739799">
    <property type="protein sequence ID" value="QHT26572.1"/>
    <property type="molecule type" value="Genomic_DNA"/>
</dbReference>
<proteinExistence type="predicted"/>
<evidence type="ECO:0000313" key="2">
    <source>
        <dbReference type="EMBL" id="QHT26572.1"/>
    </source>
</evidence>
<name>A0A6C0ECV9_9ZZZZ</name>
<feature type="transmembrane region" description="Helical" evidence="1">
    <location>
        <begin position="33"/>
        <end position="53"/>
    </location>
</feature>
<protein>
    <submittedName>
        <fullName evidence="2">Uncharacterized protein</fullName>
    </submittedName>
</protein>
<feature type="transmembrane region" description="Helical" evidence="1">
    <location>
        <begin position="174"/>
        <end position="194"/>
    </location>
</feature>
<evidence type="ECO:0000256" key="1">
    <source>
        <dbReference type="SAM" id="Phobius"/>
    </source>
</evidence>
<feature type="transmembrane region" description="Helical" evidence="1">
    <location>
        <begin position="98"/>
        <end position="117"/>
    </location>
</feature>
<feature type="transmembrane region" description="Helical" evidence="1">
    <location>
        <begin position="9"/>
        <end position="27"/>
    </location>
</feature>
<keyword evidence="1" id="KW-1133">Transmembrane helix</keyword>
<sequence>MGDLSFLDYIIYTLMPFGQIFARIINYNGSLDLWWLLLIPFFHVPLIGLFPLLIMKMLNMKDGIVSTPVIDKFAFLPILFKFYSPYVLPYIGLENNTVEYLFTTFSIQIIIGMIANISRRNSMCNESLTVNAVGKAFMDATVSHNFGELMIYIVTIIPFINDCYYKSYPYVGNFINSIIWSLGYLLTYAINNMYNEYDKKRYCSLPLFGNGQDMFLFLGSIFTLIMVKYYSTISNYIPQNKTFQSNFQSNILSNSARGSFGNVWK</sequence>
<keyword evidence="1" id="KW-0472">Membrane</keyword>
<accession>A0A6C0ECV9</accession>